<reference evidence="2 3" key="1">
    <citation type="submission" date="2024-01" db="EMBL/GenBank/DDBJ databases">
        <authorList>
            <person name="Allen C."/>
            <person name="Tagirdzhanova G."/>
        </authorList>
    </citation>
    <scope>NUCLEOTIDE SEQUENCE [LARGE SCALE GENOMIC DNA]</scope>
    <source>
        <strain evidence="2 3">CBS 573.63</strain>
    </source>
</reference>
<feature type="non-terminal residue" evidence="2">
    <location>
        <position position="1"/>
    </location>
</feature>
<protein>
    <submittedName>
        <fullName evidence="2">Uncharacterized protein</fullName>
    </submittedName>
</protein>
<organism evidence="2 3">
    <name type="scientific">Sporothrix epigloea</name>
    <dbReference type="NCBI Taxonomy" id="1892477"/>
    <lineage>
        <taxon>Eukaryota</taxon>
        <taxon>Fungi</taxon>
        <taxon>Dikarya</taxon>
        <taxon>Ascomycota</taxon>
        <taxon>Pezizomycotina</taxon>
        <taxon>Sordariomycetes</taxon>
        <taxon>Sordariomycetidae</taxon>
        <taxon>Ophiostomatales</taxon>
        <taxon>Ophiostomataceae</taxon>
        <taxon>Sporothrix</taxon>
    </lineage>
</organism>
<comment type="caution">
    <text evidence="2">The sequence shown here is derived from an EMBL/GenBank/DDBJ whole genome shotgun (WGS) entry which is preliminary data.</text>
</comment>
<feature type="signal peptide" evidence="1">
    <location>
        <begin position="1"/>
        <end position="15"/>
    </location>
</feature>
<accession>A0ABP0DCQ7</accession>
<feature type="chain" id="PRO_5046296508" evidence="1">
    <location>
        <begin position="16"/>
        <end position="135"/>
    </location>
</feature>
<keyword evidence="1" id="KW-0732">Signal</keyword>
<gene>
    <name evidence="2" type="ORF">SEPCBS57363_001881</name>
</gene>
<name>A0ABP0DCQ7_9PEZI</name>
<dbReference type="EMBL" id="CAWUOM010000021">
    <property type="protein sequence ID" value="CAK7266014.1"/>
    <property type="molecule type" value="Genomic_DNA"/>
</dbReference>
<proteinExistence type="predicted"/>
<evidence type="ECO:0000256" key="1">
    <source>
        <dbReference type="SAM" id="SignalP"/>
    </source>
</evidence>
<sequence>LIDWAFAAMVPRLRAAGLPRFLWAPLVSPAAQEDLRSYVASFASMKSQEVPYLHRLQSAGDVLLRTSYVESLFSAGEHAFLAAQGWKLPGYQLLEEEKEDEEEPGLGDNTYKGGKIESVEYLMRAGLGERQVARC</sequence>
<keyword evidence="3" id="KW-1185">Reference proteome</keyword>
<evidence type="ECO:0000313" key="2">
    <source>
        <dbReference type="EMBL" id="CAK7266014.1"/>
    </source>
</evidence>
<evidence type="ECO:0000313" key="3">
    <source>
        <dbReference type="Proteomes" id="UP001642501"/>
    </source>
</evidence>
<dbReference type="Proteomes" id="UP001642501">
    <property type="component" value="Unassembled WGS sequence"/>
</dbReference>